<evidence type="ECO:0008006" key="4">
    <source>
        <dbReference type="Google" id="ProtNLM"/>
    </source>
</evidence>
<dbReference type="Proteomes" id="UP000014155">
    <property type="component" value="Unassembled WGS sequence"/>
</dbReference>
<dbReference type="InterPro" id="IPR009339">
    <property type="entry name" value="DUF998"/>
</dbReference>
<dbReference type="Pfam" id="PF06197">
    <property type="entry name" value="DUF998"/>
    <property type="match status" value="1"/>
</dbReference>
<evidence type="ECO:0000313" key="3">
    <source>
        <dbReference type="Proteomes" id="UP000014155"/>
    </source>
</evidence>
<feature type="transmembrane region" description="Helical" evidence="1">
    <location>
        <begin position="51"/>
        <end position="74"/>
    </location>
</feature>
<keyword evidence="1" id="KW-0812">Transmembrane</keyword>
<dbReference type="AlphaFoldDB" id="S0FXP6"/>
<organism evidence="2 3">
    <name type="scientific">Ruminiclostridium cellobioparum subsp. termitidis CT1112</name>
    <dbReference type="NCBI Taxonomy" id="1195236"/>
    <lineage>
        <taxon>Bacteria</taxon>
        <taxon>Bacillati</taxon>
        <taxon>Bacillota</taxon>
        <taxon>Clostridia</taxon>
        <taxon>Eubacteriales</taxon>
        <taxon>Oscillospiraceae</taxon>
        <taxon>Ruminiclostridium</taxon>
    </lineage>
</organism>
<evidence type="ECO:0000313" key="2">
    <source>
        <dbReference type="EMBL" id="EMS73889.1"/>
    </source>
</evidence>
<dbReference type="PATRIC" id="fig|1195236.3.peg.326"/>
<name>S0FXP6_RUMCE</name>
<feature type="transmembrane region" description="Helical" evidence="1">
    <location>
        <begin position="151"/>
        <end position="168"/>
    </location>
</feature>
<feature type="transmembrane region" description="Helical" evidence="1">
    <location>
        <begin position="119"/>
        <end position="139"/>
    </location>
</feature>
<feature type="transmembrane region" description="Helical" evidence="1">
    <location>
        <begin position="7"/>
        <end position="31"/>
    </location>
</feature>
<dbReference type="eggNOG" id="ENOG502ZT28">
    <property type="taxonomic scope" value="Bacteria"/>
</dbReference>
<keyword evidence="1" id="KW-1133">Transmembrane helix</keyword>
<feature type="transmembrane region" description="Helical" evidence="1">
    <location>
        <begin position="86"/>
        <end position="107"/>
    </location>
</feature>
<keyword evidence="3" id="KW-1185">Reference proteome</keyword>
<gene>
    <name evidence="2" type="ORF">CTER_5526</name>
</gene>
<sequence length="210" mass="23600">MYRIEKFFMPLGMIGVIFYFTHIFLGQILWSEYNPVTMDISSLTAVGAPDAGLLRVFTSAYGICTILFAIGLIIKAFRKYGILVKIGYIVLFIMEFTSLLGYAMFPLTGDKTEMNIQNMMHIVVTVVVVFTTIASGYLLSIGYIRQDKLRGLGRFILVMSVLITLFGFSNPVGMGLKLDILGLTERMVIFSLQLMMFVISAYYTFSKSES</sequence>
<dbReference type="STRING" id="1195236.CTER_5526"/>
<proteinExistence type="predicted"/>
<protein>
    <recommendedName>
        <fullName evidence="4">DUF998 domain-containing protein</fullName>
    </recommendedName>
</protein>
<evidence type="ECO:0000256" key="1">
    <source>
        <dbReference type="SAM" id="Phobius"/>
    </source>
</evidence>
<feature type="transmembrane region" description="Helical" evidence="1">
    <location>
        <begin position="188"/>
        <end position="205"/>
    </location>
</feature>
<reference evidence="2 3" key="1">
    <citation type="journal article" date="2013" name="Genome Announc.">
        <title>Draft Genome Sequence of the Cellulolytic, Mesophilic, Anaerobic Bacterium Clostridium termitidis Strain CT1112 (DSM 5398).</title>
        <authorList>
            <person name="Lal S."/>
            <person name="Ramachandran U."/>
            <person name="Zhang X."/>
            <person name="Munir R."/>
            <person name="Sparling R."/>
            <person name="Levin D.B."/>
        </authorList>
    </citation>
    <scope>NUCLEOTIDE SEQUENCE [LARGE SCALE GENOMIC DNA]</scope>
    <source>
        <strain evidence="2 3">CT1112</strain>
    </source>
</reference>
<comment type="caution">
    <text evidence="2">The sequence shown here is derived from an EMBL/GenBank/DDBJ whole genome shotgun (WGS) entry which is preliminary data.</text>
</comment>
<keyword evidence="1" id="KW-0472">Membrane</keyword>
<dbReference type="EMBL" id="AORV01000010">
    <property type="protein sequence ID" value="EMS73889.1"/>
    <property type="molecule type" value="Genomic_DNA"/>
</dbReference>
<accession>S0FXP6</accession>